<evidence type="ECO:0000313" key="1">
    <source>
        <dbReference type="EMBL" id="KMT52137.1"/>
    </source>
</evidence>
<dbReference type="Proteomes" id="UP000037551">
    <property type="component" value="Unassembled WGS sequence"/>
</dbReference>
<organism evidence="1 2">
    <name type="scientific">Pseudomonas fildesensis</name>
    <dbReference type="NCBI Taxonomy" id="1674920"/>
    <lineage>
        <taxon>Bacteria</taxon>
        <taxon>Pseudomonadati</taxon>
        <taxon>Pseudomonadota</taxon>
        <taxon>Gammaproteobacteria</taxon>
        <taxon>Pseudomonadales</taxon>
        <taxon>Pseudomonadaceae</taxon>
        <taxon>Pseudomonas</taxon>
    </lineage>
</organism>
<proteinExistence type="predicted"/>
<accession>A0A0J8FPL3</accession>
<evidence type="ECO:0000313" key="2">
    <source>
        <dbReference type="Proteomes" id="UP000037551"/>
    </source>
</evidence>
<keyword evidence="2" id="KW-1185">Reference proteome</keyword>
<reference evidence="1 2" key="1">
    <citation type="submission" date="2015-06" db="EMBL/GenBank/DDBJ databases">
        <title>Draft genome sequence of an Antarctic Pseudomonas sp. strain KG01 with full potential for biotechnological applications.</title>
        <authorList>
            <person name="Pavlov M.S."/>
            <person name="Lira F."/>
            <person name="Martinez J.L."/>
            <person name="Marshall S.H."/>
        </authorList>
    </citation>
    <scope>NUCLEOTIDE SEQUENCE [LARGE SCALE GENOMIC DNA]</scope>
    <source>
        <strain evidence="1 2">KG01</strain>
    </source>
</reference>
<dbReference type="NCBIfam" id="NF040465">
    <property type="entry name" value="T7_gp19.5"/>
    <property type="match status" value="1"/>
</dbReference>
<gene>
    <name evidence="1" type="ORF">ACR52_27410</name>
</gene>
<name>A0A0J8FPL3_9PSED</name>
<comment type="caution">
    <text evidence="1">The sequence shown here is derived from an EMBL/GenBank/DDBJ whole genome shotgun (WGS) entry which is preliminary data.</text>
</comment>
<sequence>MITVMTTRWQTFVAVVKALAKHRATYKFLALLLVTLGLTKGGPLVESLGNVVCVIVTGGCAE</sequence>
<dbReference type="AlphaFoldDB" id="A0A0J8FPL3"/>
<protein>
    <submittedName>
        <fullName evidence="1">Uncharacterized protein</fullName>
    </submittedName>
</protein>
<dbReference type="EMBL" id="LFMW01000039">
    <property type="protein sequence ID" value="KMT52137.1"/>
    <property type="molecule type" value="Genomic_DNA"/>
</dbReference>
<dbReference type="PATRIC" id="fig|1674920.3.peg.5611"/>